<dbReference type="Gene3D" id="1.10.3730.20">
    <property type="match status" value="1"/>
</dbReference>
<evidence type="ECO:0000256" key="11">
    <source>
        <dbReference type="ARBA" id="ARBA00023136"/>
    </source>
</evidence>
<organism evidence="14 15">
    <name type="scientific">Paenibacillus durus ATCC 35681</name>
    <dbReference type="NCBI Taxonomy" id="1333534"/>
    <lineage>
        <taxon>Bacteria</taxon>
        <taxon>Bacillati</taxon>
        <taxon>Bacillota</taxon>
        <taxon>Bacilli</taxon>
        <taxon>Bacillales</taxon>
        <taxon>Paenibacillaceae</taxon>
        <taxon>Paenibacillus</taxon>
    </lineage>
</organism>
<comment type="similarity">
    <text evidence="2">Belongs to the EamA transporter family.</text>
</comment>
<name>A0A0F7FBV6_PAEDU</name>
<feature type="domain" description="EamA" evidence="13">
    <location>
        <begin position="30"/>
        <end position="109"/>
    </location>
</feature>
<keyword evidence="8" id="KW-0448">Lipopolysaccharide biosynthesis</keyword>
<dbReference type="RefSeq" id="WP_025696565.1">
    <property type="nucleotide sequence ID" value="NZ_ASQQ01000458.1"/>
</dbReference>
<keyword evidence="9 12" id="KW-1133">Transmembrane helix</keyword>
<keyword evidence="10" id="KW-0443">Lipid metabolism</keyword>
<gene>
    <name evidence="14" type="ORF">VK70_18440</name>
</gene>
<keyword evidence="5" id="KW-0997">Cell inner membrane</keyword>
<dbReference type="Proteomes" id="UP000034189">
    <property type="component" value="Chromosome"/>
</dbReference>
<evidence type="ECO:0000256" key="3">
    <source>
        <dbReference type="ARBA" id="ARBA00022475"/>
    </source>
</evidence>
<dbReference type="InterPro" id="IPR037185">
    <property type="entry name" value="EmrE-like"/>
</dbReference>
<dbReference type="EMBL" id="CP011114">
    <property type="protein sequence ID" value="AKG36293.1"/>
    <property type="molecule type" value="Genomic_DNA"/>
</dbReference>
<evidence type="ECO:0000256" key="7">
    <source>
        <dbReference type="ARBA" id="ARBA00022692"/>
    </source>
</evidence>
<evidence type="ECO:0000256" key="2">
    <source>
        <dbReference type="ARBA" id="ARBA00007362"/>
    </source>
</evidence>
<dbReference type="PANTHER" id="PTHR30561">
    <property type="entry name" value="SMR FAMILY PROTON-DEPENDENT DRUG EFFLUX TRANSPORTER SUGE"/>
    <property type="match status" value="1"/>
</dbReference>
<dbReference type="HOGENOM" id="CLU_131462_6_0_9"/>
<protein>
    <recommendedName>
        <fullName evidence="13">EamA domain-containing protein</fullName>
    </recommendedName>
</protein>
<evidence type="ECO:0000313" key="14">
    <source>
        <dbReference type="EMBL" id="AKG36293.1"/>
    </source>
</evidence>
<comment type="subcellular location">
    <subcellularLocation>
        <location evidence="1">Cell membrane</location>
        <topology evidence="1">Multi-pass membrane protein</topology>
    </subcellularLocation>
</comment>
<dbReference type="OrthoDB" id="3732386at2"/>
<keyword evidence="7 12" id="KW-0812">Transmembrane</keyword>
<keyword evidence="6" id="KW-0441">Lipid A biosynthesis</keyword>
<dbReference type="GO" id="GO:0022857">
    <property type="term" value="F:transmembrane transporter activity"/>
    <property type="evidence" value="ECO:0007669"/>
    <property type="project" value="InterPro"/>
</dbReference>
<reference evidence="14 15" key="2">
    <citation type="journal article" date="2016" name="Genome Announc.">
        <title>Genome Sequence of a Gram-Positive Diazotroph, Paenibacillus durus Type Strain ATCC 35681.</title>
        <authorList>
            <person name="Halim M.A."/>
            <person name="Rahman A.Y."/>
            <person name="Sim K.S."/>
            <person name="Yam H.C."/>
            <person name="Rahim A.A."/>
            <person name="Ghazali A.H."/>
            <person name="Najimudin N."/>
        </authorList>
    </citation>
    <scope>NUCLEOTIDE SEQUENCE [LARGE SCALE GENOMIC DNA]</scope>
    <source>
        <strain evidence="14 15">ATCC 35681</strain>
    </source>
</reference>
<evidence type="ECO:0000256" key="4">
    <source>
        <dbReference type="ARBA" id="ARBA00022516"/>
    </source>
</evidence>
<dbReference type="AlphaFoldDB" id="A0A0F7FBV6"/>
<evidence type="ECO:0000256" key="12">
    <source>
        <dbReference type="SAM" id="Phobius"/>
    </source>
</evidence>
<sequence>MEFLKTGNSRHIGKWLMIVSACLTATGQLFWKWGHSDILFMALGFACYGLGAVFMIQSLARVKLSVAYPLMSISYIVALIYGDMFLGEPITLRKLAAVILLGIGVTLTSYEK</sequence>
<keyword evidence="3" id="KW-1003">Cell membrane</keyword>
<dbReference type="GO" id="GO:0009103">
    <property type="term" value="P:lipopolysaccharide biosynthetic process"/>
    <property type="evidence" value="ECO:0007669"/>
    <property type="project" value="UniProtKB-KW"/>
</dbReference>
<dbReference type="GO" id="GO:0005886">
    <property type="term" value="C:plasma membrane"/>
    <property type="evidence" value="ECO:0007669"/>
    <property type="project" value="UniProtKB-SubCell"/>
</dbReference>
<evidence type="ECO:0000259" key="13">
    <source>
        <dbReference type="Pfam" id="PF00892"/>
    </source>
</evidence>
<evidence type="ECO:0000256" key="9">
    <source>
        <dbReference type="ARBA" id="ARBA00022989"/>
    </source>
</evidence>
<proteinExistence type="inferred from homology"/>
<feature type="transmembrane region" description="Helical" evidence="12">
    <location>
        <begin position="66"/>
        <end position="85"/>
    </location>
</feature>
<keyword evidence="4" id="KW-0444">Lipid biosynthesis</keyword>
<accession>A0A0F7FBV6</accession>
<evidence type="ECO:0000256" key="10">
    <source>
        <dbReference type="ARBA" id="ARBA00023098"/>
    </source>
</evidence>
<dbReference type="Pfam" id="PF00892">
    <property type="entry name" value="EamA"/>
    <property type="match status" value="1"/>
</dbReference>
<keyword evidence="11 12" id="KW-0472">Membrane</keyword>
<feature type="transmembrane region" description="Helical" evidence="12">
    <location>
        <begin position="12"/>
        <end position="31"/>
    </location>
</feature>
<evidence type="ECO:0000256" key="8">
    <source>
        <dbReference type="ARBA" id="ARBA00022985"/>
    </source>
</evidence>
<evidence type="ECO:0000256" key="1">
    <source>
        <dbReference type="ARBA" id="ARBA00004651"/>
    </source>
</evidence>
<dbReference type="PATRIC" id="fig|1333534.5.peg.4071"/>
<reference evidence="14 15" key="1">
    <citation type="submission" date="2015-03" db="EMBL/GenBank/DDBJ databases">
        <authorList>
            <person name="Abdul Halim M."/>
        </authorList>
    </citation>
    <scope>NUCLEOTIDE SEQUENCE [LARGE SCALE GENOMIC DNA]</scope>
    <source>
        <strain evidence="14 15">ATCC 35681</strain>
    </source>
</reference>
<dbReference type="PANTHER" id="PTHR30561:SF9">
    <property type="entry name" value="4-AMINO-4-DEOXY-L-ARABINOSE-PHOSPHOUNDECAPRENOL FLIPPASE SUBUNIT ARNF-RELATED"/>
    <property type="match status" value="1"/>
</dbReference>
<dbReference type="SUPFAM" id="SSF103481">
    <property type="entry name" value="Multidrug resistance efflux transporter EmrE"/>
    <property type="match status" value="1"/>
</dbReference>
<feature type="transmembrane region" description="Helical" evidence="12">
    <location>
        <begin position="38"/>
        <end position="60"/>
    </location>
</feature>
<dbReference type="InterPro" id="IPR000390">
    <property type="entry name" value="Small_drug/metabolite_transptr"/>
</dbReference>
<evidence type="ECO:0000256" key="5">
    <source>
        <dbReference type="ARBA" id="ARBA00022519"/>
    </source>
</evidence>
<dbReference type="InterPro" id="IPR000620">
    <property type="entry name" value="EamA_dom"/>
</dbReference>
<evidence type="ECO:0000313" key="15">
    <source>
        <dbReference type="Proteomes" id="UP000034189"/>
    </source>
</evidence>
<evidence type="ECO:0000256" key="6">
    <source>
        <dbReference type="ARBA" id="ARBA00022556"/>
    </source>
</evidence>